<dbReference type="Pfam" id="PF00225">
    <property type="entry name" value="Kinesin"/>
    <property type="match status" value="2"/>
</dbReference>
<feature type="domain" description="Kinesin motor" evidence="5">
    <location>
        <begin position="1"/>
        <end position="238"/>
    </location>
</feature>
<protein>
    <recommendedName>
        <fullName evidence="5">Kinesin motor domain-containing protein</fullName>
    </recommendedName>
</protein>
<keyword evidence="1" id="KW-0547">Nucleotide-binding</keyword>
<evidence type="ECO:0000256" key="3">
    <source>
        <dbReference type="PROSITE-ProRule" id="PRU00283"/>
    </source>
</evidence>
<reference evidence="6 7" key="1">
    <citation type="submission" date="2022-11" db="EMBL/GenBank/DDBJ databases">
        <title>Whole genome sequence of Eschrichtius robustus ER-17-0199.</title>
        <authorList>
            <person name="Bruniche-Olsen A."/>
            <person name="Black A.N."/>
            <person name="Fields C.J."/>
            <person name="Walden K."/>
            <person name="Dewoody J.A."/>
        </authorList>
    </citation>
    <scope>NUCLEOTIDE SEQUENCE [LARGE SCALE GENOMIC DNA]</scope>
    <source>
        <strain evidence="6">ER-17-0199</strain>
        <tissue evidence="6">Blubber</tissue>
    </source>
</reference>
<dbReference type="GO" id="GO:0005524">
    <property type="term" value="F:ATP binding"/>
    <property type="evidence" value="ECO:0007669"/>
    <property type="project" value="UniProtKB-KW"/>
</dbReference>
<feature type="region of interest" description="Disordered" evidence="4">
    <location>
        <begin position="204"/>
        <end position="238"/>
    </location>
</feature>
<name>A0AB34GQF9_ESCRO</name>
<dbReference type="GO" id="GO:0007018">
    <property type="term" value="P:microtubule-based movement"/>
    <property type="evidence" value="ECO:0007669"/>
    <property type="project" value="InterPro"/>
</dbReference>
<comment type="caution">
    <text evidence="3">Lacks conserved residue(s) required for the propagation of feature annotation.</text>
</comment>
<evidence type="ECO:0000256" key="2">
    <source>
        <dbReference type="ARBA" id="ARBA00022840"/>
    </source>
</evidence>
<comment type="caution">
    <text evidence="6">The sequence shown here is derived from an EMBL/GenBank/DDBJ whole genome shotgun (WGS) entry which is preliminary data.</text>
</comment>
<dbReference type="PROSITE" id="PS50067">
    <property type="entry name" value="KINESIN_MOTOR_2"/>
    <property type="match status" value="1"/>
</dbReference>
<dbReference type="InterPro" id="IPR001752">
    <property type="entry name" value="Kinesin_motor_dom"/>
</dbReference>
<evidence type="ECO:0000256" key="4">
    <source>
        <dbReference type="SAM" id="MobiDB-lite"/>
    </source>
</evidence>
<evidence type="ECO:0000256" key="1">
    <source>
        <dbReference type="ARBA" id="ARBA00022741"/>
    </source>
</evidence>
<dbReference type="SUPFAM" id="SSF52540">
    <property type="entry name" value="P-loop containing nucleoside triphosphate hydrolases"/>
    <property type="match status" value="2"/>
</dbReference>
<dbReference type="PANTHER" id="PTHR47117">
    <property type="entry name" value="STAR-RELATED LIPID TRANSFER PROTEIN 9"/>
    <property type="match status" value="1"/>
</dbReference>
<keyword evidence="2" id="KW-0067">ATP-binding</keyword>
<sequence>MRGEALGTAQPHVWWCALSLQLCEDLFSRINDTTNDNMSYSVEVSYMEIYCERVRDLLNPKNKGNLRVREHPLLGPYVEDLSKLAVTSYNDIQDLMDSGNKARLQATAQGALLSPWKQGTPSHGAPSARLELGAEGATNGRSRQAVWAPPELYRRHGRHQAGQGGPGSPGRTVAATNMNETSSRSHAVFNIIFTQKRHDAETNITTEKVSSASAGGAPGRGLGRAGQAGEEAKPDAGP</sequence>
<dbReference type="Proteomes" id="UP001159641">
    <property type="component" value="Unassembled WGS sequence"/>
</dbReference>
<evidence type="ECO:0000313" key="6">
    <source>
        <dbReference type="EMBL" id="KAJ8781674.1"/>
    </source>
</evidence>
<dbReference type="EMBL" id="JAIQCJ010002141">
    <property type="protein sequence ID" value="KAJ8781674.1"/>
    <property type="molecule type" value="Genomic_DNA"/>
</dbReference>
<proteinExistence type="inferred from homology"/>
<evidence type="ECO:0000259" key="5">
    <source>
        <dbReference type="PROSITE" id="PS50067"/>
    </source>
</evidence>
<accession>A0AB34GQF9</accession>
<organism evidence="6 7">
    <name type="scientific">Eschrichtius robustus</name>
    <name type="common">California gray whale</name>
    <name type="synonym">Eschrichtius gibbosus</name>
    <dbReference type="NCBI Taxonomy" id="9764"/>
    <lineage>
        <taxon>Eukaryota</taxon>
        <taxon>Metazoa</taxon>
        <taxon>Chordata</taxon>
        <taxon>Craniata</taxon>
        <taxon>Vertebrata</taxon>
        <taxon>Euteleostomi</taxon>
        <taxon>Mammalia</taxon>
        <taxon>Eutheria</taxon>
        <taxon>Laurasiatheria</taxon>
        <taxon>Artiodactyla</taxon>
        <taxon>Whippomorpha</taxon>
        <taxon>Cetacea</taxon>
        <taxon>Mysticeti</taxon>
        <taxon>Eschrichtiidae</taxon>
        <taxon>Eschrichtius</taxon>
    </lineage>
</organism>
<evidence type="ECO:0000313" key="7">
    <source>
        <dbReference type="Proteomes" id="UP001159641"/>
    </source>
</evidence>
<dbReference type="InterPro" id="IPR027417">
    <property type="entry name" value="P-loop_NTPase"/>
</dbReference>
<dbReference type="Gene3D" id="3.40.850.10">
    <property type="entry name" value="Kinesin motor domain"/>
    <property type="match status" value="2"/>
</dbReference>
<keyword evidence="7" id="KW-1185">Reference proteome</keyword>
<dbReference type="SMART" id="SM00129">
    <property type="entry name" value="KISc"/>
    <property type="match status" value="1"/>
</dbReference>
<feature type="region of interest" description="Disordered" evidence="4">
    <location>
        <begin position="156"/>
        <end position="182"/>
    </location>
</feature>
<dbReference type="GO" id="GO:0003777">
    <property type="term" value="F:microtubule motor activity"/>
    <property type="evidence" value="ECO:0007669"/>
    <property type="project" value="InterPro"/>
</dbReference>
<dbReference type="PANTHER" id="PTHR47117:SF2">
    <property type="entry name" value="KINESIN-LIKE PROTEIN KIF1A ISOFORM X1"/>
    <property type="match status" value="1"/>
</dbReference>
<dbReference type="GO" id="GO:0008017">
    <property type="term" value="F:microtubule binding"/>
    <property type="evidence" value="ECO:0007669"/>
    <property type="project" value="InterPro"/>
</dbReference>
<dbReference type="AlphaFoldDB" id="A0AB34GQF9"/>
<gene>
    <name evidence="6" type="ORF">J1605_010932</name>
</gene>
<dbReference type="InterPro" id="IPR036961">
    <property type="entry name" value="Kinesin_motor_dom_sf"/>
</dbReference>
<feature type="compositionally biased region" description="Gly residues" evidence="4">
    <location>
        <begin position="216"/>
        <end position="226"/>
    </location>
</feature>
<comment type="similarity">
    <text evidence="3">Belongs to the TRAFAC class myosin-kinesin ATPase superfamily. Kinesin family.</text>
</comment>